<dbReference type="InterPro" id="IPR029058">
    <property type="entry name" value="AB_hydrolase_fold"/>
</dbReference>
<organism evidence="2 3">
    <name type="scientific">Luteolibacter pohnpeiensis</name>
    <dbReference type="NCBI Taxonomy" id="454153"/>
    <lineage>
        <taxon>Bacteria</taxon>
        <taxon>Pseudomonadati</taxon>
        <taxon>Verrucomicrobiota</taxon>
        <taxon>Verrucomicrobiia</taxon>
        <taxon>Verrucomicrobiales</taxon>
        <taxon>Verrucomicrobiaceae</taxon>
        <taxon>Luteolibacter</taxon>
    </lineage>
</organism>
<keyword evidence="2" id="KW-0378">Hydrolase</keyword>
<dbReference type="Proteomes" id="UP000603141">
    <property type="component" value="Unassembled WGS sequence"/>
</dbReference>
<accession>A0A934VSY1</accession>
<reference evidence="2" key="1">
    <citation type="submission" date="2021-01" db="EMBL/GenBank/DDBJ databases">
        <title>Modified the classification status of verrucomicrobia.</title>
        <authorList>
            <person name="Feng X."/>
        </authorList>
    </citation>
    <scope>NUCLEOTIDE SEQUENCE</scope>
    <source>
        <strain evidence="2">KCTC 22041</strain>
    </source>
</reference>
<protein>
    <submittedName>
        <fullName evidence="2">Alpha/beta fold hydrolase</fullName>
    </submittedName>
</protein>
<evidence type="ECO:0000259" key="1">
    <source>
        <dbReference type="Pfam" id="PF12697"/>
    </source>
</evidence>
<evidence type="ECO:0000313" key="2">
    <source>
        <dbReference type="EMBL" id="MBK1880912.1"/>
    </source>
</evidence>
<dbReference type="RefSeq" id="WP_200266575.1">
    <property type="nucleotide sequence ID" value="NZ_JAENIJ010000001.1"/>
</dbReference>
<dbReference type="PROSITE" id="PS51257">
    <property type="entry name" value="PROKAR_LIPOPROTEIN"/>
    <property type="match status" value="1"/>
</dbReference>
<evidence type="ECO:0000313" key="3">
    <source>
        <dbReference type="Proteomes" id="UP000603141"/>
    </source>
</evidence>
<feature type="domain" description="AB hydrolase-1" evidence="1">
    <location>
        <begin position="273"/>
        <end position="435"/>
    </location>
</feature>
<dbReference type="InterPro" id="IPR000073">
    <property type="entry name" value="AB_hydrolase_1"/>
</dbReference>
<dbReference type="GO" id="GO:0016787">
    <property type="term" value="F:hydrolase activity"/>
    <property type="evidence" value="ECO:0007669"/>
    <property type="project" value="UniProtKB-KW"/>
</dbReference>
<proteinExistence type="predicted"/>
<gene>
    <name evidence="2" type="ORF">JIN85_00715</name>
</gene>
<dbReference type="Gene3D" id="3.40.50.1820">
    <property type="entry name" value="alpha/beta hydrolase"/>
    <property type="match status" value="1"/>
</dbReference>
<dbReference type="EMBL" id="JAENIJ010000001">
    <property type="protein sequence ID" value="MBK1880912.1"/>
    <property type="molecule type" value="Genomic_DNA"/>
</dbReference>
<dbReference type="AlphaFoldDB" id="A0A934VSY1"/>
<name>A0A934VSY1_9BACT</name>
<dbReference type="SUPFAM" id="SSF53474">
    <property type="entry name" value="alpha/beta-Hydrolases"/>
    <property type="match status" value="1"/>
</dbReference>
<sequence>MKCLPRITSVYLLVYLTFVAVSCNAPISYRIKSATIPGEITPSTTFDAAYREIDSGKAAIDSLDAAAHYLECIRLVRAKSLAGDQTATALENYATARLVEALQTDDSIHLQQSITLPSALKPWILAVKLEKNGITHKRKYLPADTVEFTGTYAEHHATRAGIGAPLIAISQEDPDFRNNYGTHRSHTALTAIIRFTGQRPALLEFHDPVEERLISLNGHSVQLAANFTAPAALLLSVDRPDKLGLIRLLNPQKYSATARISRLQPYDPKRIPVLLVHGLQDSPASWAPLYFTLLEDPQIRDHFQFWVFSYPSGYPYPYSASLLRNELDGISKVFPDHQKIVLIGHSMGGVISRLMVTDAGETIFRNLLGHGPDEIKIRGTSRQILIDSYVFNHRTDIGRVVFISTPHQGSEIASNWIGRISTRLVRLPSFIQDTLVAVSSVVTADVSAIQLNRAPSSIDTLSPTNAFVHEINQLPIATGIPFHSIMGDRGKGGNFDHTKPISTDGVVPYWSSHLNGANSEKIVPSNHSAHQNSEGIEEVRRILKLHLKNLPPPSR</sequence>
<comment type="caution">
    <text evidence="2">The sequence shown here is derived from an EMBL/GenBank/DDBJ whole genome shotgun (WGS) entry which is preliminary data.</text>
</comment>
<dbReference type="Pfam" id="PF12697">
    <property type="entry name" value="Abhydrolase_6"/>
    <property type="match status" value="1"/>
</dbReference>
<keyword evidence="3" id="KW-1185">Reference proteome</keyword>